<evidence type="ECO:0000256" key="2">
    <source>
        <dbReference type="ARBA" id="ARBA00022741"/>
    </source>
</evidence>
<comment type="caution">
    <text evidence="5">The sequence shown here is derived from an EMBL/GenBank/DDBJ whole genome shotgun (WGS) entry which is preliminary data.</text>
</comment>
<keyword evidence="2 4" id="KW-0547">Nucleotide-binding</keyword>
<dbReference type="PIRSF" id="PIRSF006806">
    <property type="entry name" value="FTHF_cligase"/>
    <property type="match status" value="1"/>
</dbReference>
<dbReference type="PANTHER" id="PTHR23407:SF1">
    <property type="entry name" value="5-FORMYLTETRAHYDROFOLATE CYCLO-LIGASE"/>
    <property type="match status" value="1"/>
</dbReference>
<keyword evidence="3 4" id="KW-0067">ATP-binding</keyword>
<accession>A0ABT9ZI78</accession>
<reference evidence="5 6" key="1">
    <citation type="submission" date="2023-07" db="EMBL/GenBank/DDBJ databases">
        <title>Genomic Encyclopedia of Type Strains, Phase IV (KMG-IV): sequencing the most valuable type-strain genomes for metagenomic binning, comparative biology and taxonomic classification.</title>
        <authorList>
            <person name="Goeker M."/>
        </authorList>
    </citation>
    <scope>NUCLEOTIDE SEQUENCE [LARGE SCALE GENOMIC DNA]</scope>
    <source>
        <strain evidence="5 6">DSM 29005</strain>
    </source>
</reference>
<protein>
    <recommendedName>
        <fullName evidence="4">5-formyltetrahydrofolate cyclo-ligase</fullName>
        <ecNumber evidence="4">6.3.3.2</ecNumber>
    </recommendedName>
</protein>
<proteinExistence type="inferred from homology"/>
<evidence type="ECO:0000313" key="6">
    <source>
        <dbReference type="Proteomes" id="UP001234495"/>
    </source>
</evidence>
<dbReference type="EC" id="6.3.3.2" evidence="4"/>
<keyword evidence="4" id="KW-0460">Magnesium</keyword>
<keyword evidence="4" id="KW-0479">Metal-binding</keyword>
<dbReference type="GO" id="GO:0030272">
    <property type="term" value="F:5-formyltetrahydrofolate cyclo-ligase activity"/>
    <property type="evidence" value="ECO:0007669"/>
    <property type="project" value="UniProtKB-EC"/>
</dbReference>
<dbReference type="SUPFAM" id="SSF100950">
    <property type="entry name" value="NagB/RpiA/CoA transferase-like"/>
    <property type="match status" value="1"/>
</dbReference>
<comment type="catalytic activity">
    <reaction evidence="4">
        <text>(6S)-5-formyl-5,6,7,8-tetrahydrofolate + ATP = (6R)-5,10-methenyltetrahydrofolate + ADP + phosphate</text>
        <dbReference type="Rhea" id="RHEA:10488"/>
        <dbReference type="ChEBI" id="CHEBI:30616"/>
        <dbReference type="ChEBI" id="CHEBI:43474"/>
        <dbReference type="ChEBI" id="CHEBI:57455"/>
        <dbReference type="ChEBI" id="CHEBI:57457"/>
        <dbReference type="ChEBI" id="CHEBI:456216"/>
        <dbReference type="EC" id="6.3.3.2"/>
    </reaction>
</comment>
<dbReference type="InterPro" id="IPR024185">
    <property type="entry name" value="FTHF_cligase-like_sf"/>
</dbReference>
<keyword evidence="6" id="KW-1185">Reference proteome</keyword>
<dbReference type="InterPro" id="IPR002698">
    <property type="entry name" value="FTHF_cligase"/>
</dbReference>
<gene>
    <name evidence="5" type="ORF">J2S19_003268</name>
</gene>
<dbReference type="Proteomes" id="UP001234495">
    <property type="component" value="Unassembled WGS sequence"/>
</dbReference>
<evidence type="ECO:0000256" key="4">
    <source>
        <dbReference type="RuleBase" id="RU361279"/>
    </source>
</evidence>
<dbReference type="RefSeq" id="WP_307343844.1">
    <property type="nucleotide sequence ID" value="NZ_JAUSUD010000016.1"/>
</dbReference>
<comment type="similarity">
    <text evidence="1 4">Belongs to the 5-formyltetrahydrofolate cyclo-ligase family.</text>
</comment>
<dbReference type="Gene3D" id="3.40.50.10420">
    <property type="entry name" value="NagB/RpiA/CoA transferase-like"/>
    <property type="match status" value="1"/>
</dbReference>
<evidence type="ECO:0000313" key="5">
    <source>
        <dbReference type="EMBL" id="MDQ0231983.1"/>
    </source>
</evidence>
<dbReference type="PANTHER" id="PTHR23407">
    <property type="entry name" value="ATPASE INHIBITOR/5-FORMYLTETRAHYDROFOLATE CYCLO-LIGASE"/>
    <property type="match status" value="1"/>
</dbReference>
<evidence type="ECO:0000256" key="1">
    <source>
        <dbReference type="ARBA" id="ARBA00010638"/>
    </source>
</evidence>
<comment type="cofactor">
    <cofactor evidence="4">
        <name>Mg(2+)</name>
        <dbReference type="ChEBI" id="CHEBI:18420"/>
    </cofactor>
</comment>
<dbReference type="Pfam" id="PF01812">
    <property type="entry name" value="5-FTHF_cyc-lig"/>
    <property type="match status" value="1"/>
</dbReference>
<dbReference type="NCBIfam" id="TIGR02727">
    <property type="entry name" value="MTHFS_bact"/>
    <property type="match status" value="1"/>
</dbReference>
<keyword evidence="5" id="KW-0436">Ligase</keyword>
<sequence length="189" mass="21850">MIKSEVRRKMKDNLNSLTEETYRCYSERIHSQLFLTNCWKHAKTIATTISFGKEVDTTDIIKKAWKENKQVAVPKCIPGSHTMEFRLINSFGQIEPGYHNISEPVQDETRAISRSEIDLMVVPGVCFDRRGYRVGYGGGYYDRYLRNFNHHVVALAFSIQVVETVPFEEHDVPVPYIITEEKIIKCSIT</sequence>
<name>A0ABT9ZI78_9BACI</name>
<dbReference type="EMBL" id="JAUSUD010000016">
    <property type="protein sequence ID" value="MDQ0231983.1"/>
    <property type="molecule type" value="Genomic_DNA"/>
</dbReference>
<evidence type="ECO:0000256" key="3">
    <source>
        <dbReference type="ARBA" id="ARBA00022840"/>
    </source>
</evidence>
<organism evidence="5 6">
    <name type="scientific">Metabacillus malikii</name>
    <dbReference type="NCBI Taxonomy" id="1504265"/>
    <lineage>
        <taxon>Bacteria</taxon>
        <taxon>Bacillati</taxon>
        <taxon>Bacillota</taxon>
        <taxon>Bacilli</taxon>
        <taxon>Bacillales</taxon>
        <taxon>Bacillaceae</taxon>
        <taxon>Metabacillus</taxon>
    </lineage>
</organism>
<dbReference type="InterPro" id="IPR037171">
    <property type="entry name" value="NagB/RpiA_transferase-like"/>
</dbReference>